<feature type="chain" id="PRO_5039122939" evidence="2">
    <location>
        <begin position="24"/>
        <end position="539"/>
    </location>
</feature>
<dbReference type="InterPro" id="IPR036680">
    <property type="entry name" value="SPOR-like_sf"/>
</dbReference>
<dbReference type="Pfam" id="PF05036">
    <property type="entry name" value="SPOR"/>
    <property type="match status" value="1"/>
</dbReference>
<dbReference type="Gene3D" id="3.30.70.1070">
    <property type="entry name" value="Sporulation related repeat"/>
    <property type="match status" value="1"/>
</dbReference>
<keyword evidence="6" id="KW-1185">Reference proteome</keyword>
<feature type="domain" description="Phosphodiester glycosidase" evidence="4">
    <location>
        <begin position="366"/>
        <end position="538"/>
    </location>
</feature>
<dbReference type="EMBL" id="FOHB01000011">
    <property type="protein sequence ID" value="SES48901.1"/>
    <property type="molecule type" value="Genomic_DNA"/>
</dbReference>
<dbReference type="Pfam" id="PF09992">
    <property type="entry name" value="NAGPA"/>
    <property type="match status" value="1"/>
</dbReference>
<dbReference type="STRING" id="587636.SAMN05216199_0242"/>
<evidence type="ECO:0000313" key="5">
    <source>
        <dbReference type="EMBL" id="SES48901.1"/>
    </source>
</evidence>
<reference evidence="6" key="1">
    <citation type="submission" date="2016-10" db="EMBL/GenBank/DDBJ databases">
        <authorList>
            <person name="Varghese N."/>
            <person name="Submissions S."/>
        </authorList>
    </citation>
    <scope>NUCLEOTIDE SEQUENCE [LARGE SCALE GENOMIC DNA]</scope>
    <source>
        <strain evidence="6">CGMCC 1.6963</strain>
    </source>
</reference>
<accession>A0A1H9XRZ0</accession>
<keyword evidence="2" id="KW-0732">Signal</keyword>
<evidence type="ECO:0000256" key="2">
    <source>
        <dbReference type="SAM" id="SignalP"/>
    </source>
</evidence>
<dbReference type="InterPro" id="IPR018711">
    <property type="entry name" value="NAGPA"/>
</dbReference>
<evidence type="ECO:0000259" key="4">
    <source>
        <dbReference type="Pfam" id="PF09992"/>
    </source>
</evidence>
<evidence type="ECO:0000259" key="3">
    <source>
        <dbReference type="Pfam" id="PF05036"/>
    </source>
</evidence>
<gene>
    <name evidence="5" type="ORF">SAMN05216199_0242</name>
</gene>
<dbReference type="PANTHER" id="PTHR40446:SF2">
    <property type="entry name" value="N-ACETYLGLUCOSAMINE-1-PHOSPHODIESTER ALPHA-N-ACETYLGLUCOSAMINIDASE"/>
    <property type="match status" value="1"/>
</dbReference>
<protein>
    <submittedName>
        <fullName evidence="5">Sporulation related domain-containing protein</fullName>
    </submittedName>
</protein>
<name>A0A1H9XRZ0_9MICO</name>
<feature type="compositionally biased region" description="Low complexity" evidence="1">
    <location>
        <begin position="20"/>
        <end position="32"/>
    </location>
</feature>
<feature type="signal peptide" evidence="2">
    <location>
        <begin position="1"/>
        <end position="23"/>
    </location>
</feature>
<organism evidence="5 6">
    <name type="scientific">Pedococcus cremeus</name>
    <dbReference type="NCBI Taxonomy" id="587636"/>
    <lineage>
        <taxon>Bacteria</taxon>
        <taxon>Bacillati</taxon>
        <taxon>Actinomycetota</taxon>
        <taxon>Actinomycetes</taxon>
        <taxon>Micrococcales</taxon>
        <taxon>Intrasporangiaceae</taxon>
        <taxon>Pedococcus</taxon>
    </lineage>
</organism>
<dbReference type="AlphaFoldDB" id="A0A1H9XRZ0"/>
<evidence type="ECO:0000256" key="1">
    <source>
        <dbReference type="SAM" id="MobiDB-lite"/>
    </source>
</evidence>
<dbReference type="GO" id="GO:0042834">
    <property type="term" value="F:peptidoglycan binding"/>
    <property type="evidence" value="ECO:0007669"/>
    <property type="project" value="InterPro"/>
</dbReference>
<feature type="domain" description="SPOR" evidence="3">
    <location>
        <begin position="100"/>
        <end position="168"/>
    </location>
</feature>
<dbReference type="Proteomes" id="UP000199019">
    <property type="component" value="Unassembled WGS sequence"/>
</dbReference>
<sequence length="539" mass="56151">MVTSAATVLALGGVALGASSAQSASSARSVPSTGDMVTEGEGLPLGLPGLPETRSTTVLQPGVTLTRIERGAFDVATPWVVELSIPSSASSPDPDAPPRSVQDEASAQDLVRRLDEAGFDAEAQPVRQPAVADVPAGVIGYRVRLTDQFASKSAADQDVARLKAAGFSGRSWYSGWDGGSLDKGHWAVNVLTVDPRTFRGDLGGTFGPDLENRETTTALSAYAHAKAAVNAGFFVLDPNAGAPGDPAGVGVYDGALESEMVAGRPALVLHETARHTAVVRPEWRGTLRTGGKTLRLDGLNRVPGLIRNCGGDPSDQPTFRPLHDVTCTDPDELVAFTPVFGASTPSGPGAEVVLDRQDRVVRVMDERGTVLGRGERSVQGTGSLAEAIARLRQGEQAQLRLTLTTPQGGQLVRPGVNVINGGPQLLRSGALHITQAQDGMVHPGDPSFAYGWVLQRNPRTFAGVDGQGRTLLVTVDGRQPDQLGLSIPETAQVSKALGMQDAINLDGGGSTAMASDGRLISHPSDATGERPVGDAIYIR</sequence>
<dbReference type="PANTHER" id="PTHR40446">
    <property type="entry name" value="N-ACETYLGLUCOSAMINE-1-PHOSPHODIESTER ALPHA-N-ACETYLGLUCOSAMINIDASE"/>
    <property type="match status" value="1"/>
</dbReference>
<proteinExistence type="predicted"/>
<dbReference type="InterPro" id="IPR007730">
    <property type="entry name" value="SPOR-like_dom"/>
</dbReference>
<feature type="region of interest" description="Disordered" evidence="1">
    <location>
        <begin position="86"/>
        <end position="105"/>
    </location>
</feature>
<feature type="region of interest" description="Disordered" evidence="1">
    <location>
        <begin position="20"/>
        <end position="55"/>
    </location>
</feature>
<evidence type="ECO:0000313" key="6">
    <source>
        <dbReference type="Proteomes" id="UP000199019"/>
    </source>
</evidence>
<feature type="compositionally biased region" description="Low complexity" evidence="1">
    <location>
        <begin position="39"/>
        <end position="52"/>
    </location>
</feature>